<reference evidence="2 3" key="1">
    <citation type="journal article" date="2013" name="PLoS Genet.">
        <title>The genome and development-dependent transcriptomes of Pyronema confluens: a window into fungal evolution.</title>
        <authorList>
            <person name="Traeger S."/>
            <person name="Altegoer F."/>
            <person name="Freitag M."/>
            <person name="Gabaldon T."/>
            <person name="Kempken F."/>
            <person name="Kumar A."/>
            <person name="Marcet-Houben M."/>
            <person name="Poggeler S."/>
            <person name="Stajich J.E."/>
            <person name="Nowrousian M."/>
        </authorList>
    </citation>
    <scope>NUCLEOTIDE SEQUENCE [LARGE SCALE GENOMIC DNA]</scope>
    <source>
        <strain evidence="3">CBS 100304</strain>
        <tissue evidence="2">Vegetative mycelium</tissue>
    </source>
</reference>
<dbReference type="Proteomes" id="UP000018144">
    <property type="component" value="Unassembled WGS sequence"/>
</dbReference>
<organism evidence="2 3">
    <name type="scientific">Pyronema omphalodes (strain CBS 100304)</name>
    <name type="common">Pyronema confluens</name>
    <dbReference type="NCBI Taxonomy" id="1076935"/>
    <lineage>
        <taxon>Eukaryota</taxon>
        <taxon>Fungi</taxon>
        <taxon>Dikarya</taxon>
        <taxon>Ascomycota</taxon>
        <taxon>Pezizomycotina</taxon>
        <taxon>Pezizomycetes</taxon>
        <taxon>Pezizales</taxon>
        <taxon>Pyronemataceae</taxon>
        <taxon>Pyronema</taxon>
    </lineage>
</organism>
<name>U4KTX2_PYROM</name>
<evidence type="ECO:0000313" key="3">
    <source>
        <dbReference type="Proteomes" id="UP000018144"/>
    </source>
</evidence>
<gene>
    <name evidence="2" type="ORF">PCON_02713</name>
</gene>
<keyword evidence="1" id="KW-0472">Membrane</keyword>
<feature type="transmembrane region" description="Helical" evidence="1">
    <location>
        <begin position="77"/>
        <end position="94"/>
    </location>
</feature>
<dbReference type="AlphaFoldDB" id="U4KTX2"/>
<proteinExistence type="predicted"/>
<sequence>MFRFISKQRFKPMGVHYRPLQFHHPRREINATPDISNTELEIGHLGVGRREMKAEIKDLGNRMDAKFDKMDDKIDRLLYAIIGSFATFLLKGGFDSYLT</sequence>
<protein>
    <submittedName>
        <fullName evidence="2">Uncharacterized protein</fullName>
    </submittedName>
</protein>
<dbReference type="OrthoDB" id="5397742at2759"/>
<keyword evidence="1" id="KW-0812">Transmembrane</keyword>
<evidence type="ECO:0000256" key="1">
    <source>
        <dbReference type="SAM" id="Phobius"/>
    </source>
</evidence>
<accession>U4KTX2</accession>
<keyword evidence="3" id="KW-1185">Reference proteome</keyword>
<keyword evidence="1" id="KW-1133">Transmembrane helix</keyword>
<evidence type="ECO:0000313" key="2">
    <source>
        <dbReference type="EMBL" id="CCX04533.1"/>
    </source>
</evidence>
<dbReference type="EMBL" id="HF935208">
    <property type="protein sequence ID" value="CCX04533.1"/>
    <property type="molecule type" value="Genomic_DNA"/>
</dbReference>